<sequence>MERLRVLAFGTLLVWAHPGVAEPGSIDEANKLPSMARFSGEPPAHFHHRGFAFPVIEYTDPTGVRQQQRGVLASKRIAAGTLMGVGLYETAPKHRDFVPEVNPNPASKRKRLAAVGLSWKF</sequence>
<keyword evidence="2" id="KW-1185">Reference proteome</keyword>
<gene>
    <name evidence="1" type="ORF">LZ016_01965</name>
</gene>
<reference evidence="1 2" key="1">
    <citation type="submission" date="2022-03" db="EMBL/GenBank/DDBJ databases">
        <authorList>
            <person name="Jo J.-H."/>
            <person name="Im W.-T."/>
        </authorList>
    </citation>
    <scope>NUCLEOTIDE SEQUENCE [LARGE SCALE GENOMIC DNA]</scope>
    <source>
        <strain evidence="1 2">SM33</strain>
    </source>
</reference>
<accession>A0ABS9VIS4</accession>
<organism evidence="1 2">
    <name type="scientific">Sphingomonas telluris</name>
    <dbReference type="NCBI Taxonomy" id="2907998"/>
    <lineage>
        <taxon>Bacteria</taxon>
        <taxon>Pseudomonadati</taxon>
        <taxon>Pseudomonadota</taxon>
        <taxon>Alphaproteobacteria</taxon>
        <taxon>Sphingomonadales</taxon>
        <taxon>Sphingomonadaceae</taxon>
        <taxon>Sphingomonas</taxon>
    </lineage>
</organism>
<protein>
    <submittedName>
        <fullName evidence="1">Uncharacterized protein</fullName>
    </submittedName>
</protein>
<evidence type="ECO:0000313" key="2">
    <source>
        <dbReference type="Proteomes" id="UP001203058"/>
    </source>
</evidence>
<dbReference type="EMBL" id="JAKZHW010000001">
    <property type="protein sequence ID" value="MCH8614872.1"/>
    <property type="molecule type" value="Genomic_DNA"/>
</dbReference>
<dbReference type="RefSeq" id="WP_241445493.1">
    <property type="nucleotide sequence ID" value="NZ_JAKZHW010000001.1"/>
</dbReference>
<name>A0ABS9VIS4_9SPHN</name>
<evidence type="ECO:0000313" key="1">
    <source>
        <dbReference type="EMBL" id="MCH8614872.1"/>
    </source>
</evidence>
<proteinExistence type="predicted"/>
<comment type="caution">
    <text evidence="1">The sequence shown here is derived from an EMBL/GenBank/DDBJ whole genome shotgun (WGS) entry which is preliminary data.</text>
</comment>
<dbReference type="Proteomes" id="UP001203058">
    <property type="component" value="Unassembled WGS sequence"/>
</dbReference>